<evidence type="ECO:0000313" key="4">
    <source>
        <dbReference type="Proteomes" id="UP000537141"/>
    </source>
</evidence>
<feature type="chain" id="PRO_5031531404" description="Ice-binding protein C-terminal domain-containing protein" evidence="1">
    <location>
        <begin position="20"/>
        <end position="188"/>
    </location>
</feature>
<keyword evidence="4" id="KW-1185">Reference proteome</keyword>
<name>A0A7X0TTL1_9GAMM</name>
<evidence type="ECO:0000259" key="2">
    <source>
        <dbReference type="Pfam" id="PF07589"/>
    </source>
</evidence>
<dbReference type="InterPro" id="IPR008965">
    <property type="entry name" value="CBM2/CBM3_carb-bd_dom_sf"/>
</dbReference>
<dbReference type="GO" id="GO:0030246">
    <property type="term" value="F:carbohydrate binding"/>
    <property type="evidence" value="ECO:0007669"/>
    <property type="project" value="InterPro"/>
</dbReference>
<dbReference type="AlphaFoldDB" id="A0A7X0TTL1"/>
<dbReference type="InterPro" id="IPR013424">
    <property type="entry name" value="Ice-binding_C"/>
</dbReference>
<protein>
    <recommendedName>
        <fullName evidence="2">Ice-binding protein C-terminal domain-containing protein</fullName>
    </recommendedName>
</protein>
<keyword evidence="1" id="KW-0732">Signal</keyword>
<reference evidence="3 4" key="1">
    <citation type="submission" date="2020-08" db="EMBL/GenBank/DDBJ databases">
        <title>Genomic Encyclopedia of Type Strains, Phase IV (KMG-IV): sequencing the most valuable type-strain genomes for metagenomic binning, comparative biology and taxonomic classification.</title>
        <authorList>
            <person name="Goeker M."/>
        </authorList>
    </citation>
    <scope>NUCLEOTIDE SEQUENCE [LARGE SCALE GENOMIC DNA]</scope>
    <source>
        <strain evidence="3 4">DSM 26287</strain>
    </source>
</reference>
<dbReference type="EMBL" id="JACHHU010000012">
    <property type="protein sequence ID" value="MBB6543239.1"/>
    <property type="molecule type" value="Genomic_DNA"/>
</dbReference>
<evidence type="ECO:0000313" key="3">
    <source>
        <dbReference type="EMBL" id="MBB6543239.1"/>
    </source>
</evidence>
<feature type="signal peptide" evidence="1">
    <location>
        <begin position="1"/>
        <end position="19"/>
    </location>
</feature>
<gene>
    <name evidence="3" type="ORF">HNQ55_001747</name>
</gene>
<dbReference type="Pfam" id="PF07589">
    <property type="entry name" value="PEP-CTERM"/>
    <property type="match status" value="1"/>
</dbReference>
<sequence>MKFITIIMFYLSIQFSANAGLIFSLDESNVNTGDTVTVNLSAEQIPSFDEMSLFIEFDTSAFSYVLGSFTSVIDDTCSDCFIDATPEFYGLNLFFLDFAGEFDTNGLGLFTLASFQLTANNAGDTTLGVQENAFENYFFNSVTFDEYIVNKTELTISVADSPVSQVPEPSTIILMLVAVGLLVSRKTI</sequence>
<organism evidence="3 4">
    <name type="scientific">Thalassotalea piscium</name>
    <dbReference type="NCBI Taxonomy" id="1230533"/>
    <lineage>
        <taxon>Bacteria</taxon>
        <taxon>Pseudomonadati</taxon>
        <taxon>Pseudomonadota</taxon>
        <taxon>Gammaproteobacteria</taxon>
        <taxon>Alteromonadales</taxon>
        <taxon>Colwelliaceae</taxon>
        <taxon>Thalassotalea</taxon>
    </lineage>
</organism>
<proteinExistence type="predicted"/>
<dbReference type="NCBIfam" id="TIGR02595">
    <property type="entry name" value="PEP_CTERM"/>
    <property type="match status" value="1"/>
</dbReference>
<accession>A0A7X0TTL1</accession>
<feature type="domain" description="Ice-binding protein C-terminal" evidence="2">
    <location>
        <begin position="165"/>
        <end position="183"/>
    </location>
</feature>
<comment type="caution">
    <text evidence="3">The sequence shown here is derived from an EMBL/GenBank/DDBJ whole genome shotgun (WGS) entry which is preliminary data.</text>
</comment>
<evidence type="ECO:0000256" key="1">
    <source>
        <dbReference type="SAM" id="SignalP"/>
    </source>
</evidence>
<dbReference type="Gene3D" id="2.60.40.680">
    <property type="match status" value="1"/>
</dbReference>
<dbReference type="SUPFAM" id="SSF49384">
    <property type="entry name" value="Carbohydrate-binding domain"/>
    <property type="match status" value="1"/>
</dbReference>
<dbReference type="RefSeq" id="WP_184424036.1">
    <property type="nucleotide sequence ID" value="NZ_AP027362.1"/>
</dbReference>
<dbReference type="Proteomes" id="UP000537141">
    <property type="component" value="Unassembled WGS sequence"/>
</dbReference>